<evidence type="ECO:0000256" key="2">
    <source>
        <dbReference type="ARBA" id="ARBA00022723"/>
    </source>
</evidence>
<comment type="cofactor">
    <cofactor evidence="1">
        <name>Zn(2+)</name>
        <dbReference type="ChEBI" id="CHEBI:29105"/>
    </cofactor>
</comment>
<dbReference type="AlphaFoldDB" id="A0AAP2DVQ1"/>
<dbReference type="GO" id="GO:0046872">
    <property type="term" value="F:metal ion binding"/>
    <property type="evidence" value="ECO:0007669"/>
    <property type="project" value="UniProtKB-KW"/>
</dbReference>
<dbReference type="Pfam" id="PF00753">
    <property type="entry name" value="Lactamase_B"/>
    <property type="match status" value="1"/>
</dbReference>
<dbReference type="GO" id="GO:0016787">
    <property type="term" value="F:hydrolase activity"/>
    <property type="evidence" value="ECO:0007669"/>
    <property type="project" value="UniProtKB-KW"/>
</dbReference>
<evidence type="ECO:0000313" key="6">
    <source>
        <dbReference type="EMBL" id="MBT1708141.1"/>
    </source>
</evidence>
<organism evidence="6 7">
    <name type="scientific">Dawidia cretensis</name>
    <dbReference type="NCBI Taxonomy" id="2782350"/>
    <lineage>
        <taxon>Bacteria</taxon>
        <taxon>Pseudomonadati</taxon>
        <taxon>Bacteroidota</taxon>
        <taxon>Cytophagia</taxon>
        <taxon>Cytophagales</taxon>
        <taxon>Chryseotaleaceae</taxon>
        <taxon>Dawidia</taxon>
    </lineage>
</organism>
<dbReference type="EMBL" id="JAHESE010000005">
    <property type="protein sequence ID" value="MBT1708141.1"/>
    <property type="molecule type" value="Genomic_DNA"/>
</dbReference>
<keyword evidence="4" id="KW-0862">Zinc</keyword>
<accession>A0AAP2DVQ1</accession>
<dbReference type="Proteomes" id="UP001319080">
    <property type="component" value="Unassembled WGS sequence"/>
</dbReference>
<name>A0AAP2DVQ1_9BACT</name>
<dbReference type="RefSeq" id="WP_254083731.1">
    <property type="nucleotide sequence ID" value="NZ_JAHESE010000005.1"/>
</dbReference>
<dbReference type="InterPro" id="IPR036866">
    <property type="entry name" value="RibonucZ/Hydroxyglut_hydro"/>
</dbReference>
<evidence type="ECO:0000256" key="4">
    <source>
        <dbReference type="ARBA" id="ARBA00022833"/>
    </source>
</evidence>
<evidence type="ECO:0000256" key="1">
    <source>
        <dbReference type="ARBA" id="ARBA00001947"/>
    </source>
</evidence>
<feature type="domain" description="Metallo-beta-lactamase" evidence="5">
    <location>
        <begin position="13"/>
        <end position="195"/>
    </location>
</feature>
<comment type="caution">
    <text evidence="6">The sequence shown here is derived from an EMBL/GenBank/DDBJ whole genome shotgun (WGS) entry which is preliminary data.</text>
</comment>
<evidence type="ECO:0000256" key="3">
    <source>
        <dbReference type="ARBA" id="ARBA00022801"/>
    </source>
</evidence>
<dbReference type="SUPFAM" id="SSF56281">
    <property type="entry name" value="Metallo-hydrolase/oxidoreductase"/>
    <property type="match status" value="1"/>
</dbReference>
<keyword evidence="3" id="KW-0378">Hydrolase</keyword>
<dbReference type="SMART" id="SM00849">
    <property type="entry name" value="Lactamase_B"/>
    <property type="match status" value="1"/>
</dbReference>
<protein>
    <submittedName>
        <fullName evidence="6">MBL fold metallo-hydrolase</fullName>
    </submittedName>
</protein>
<dbReference type="InterPro" id="IPR051453">
    <property type="entry name" value="MBL_Glyoxalase_II"/>
</dbReference>
<reference evidence="6 7" key="1">
    <citation type="submission" date="2021-05" db="EMBL/GenBank/DDBJ databases">
        <title>A Polyphasic approach of four new species of the genus Ohtaekwangia: Ohtaekwangia histidinii sp. nov., Ohtaekwangia cretensis sp. nov., Ohtaekwangia indiensis sp. nov., Ohtaekwangia reichenbachii sp. nov. from diverse environment.</title>
        <authorList>
            <person name="Octaviana S."/>
        </authorList>
    </citation>
    <scope>NUCLEOTIDE SEQUENCE [LARGE SCALE GENOMIC DNA]</scope>
    <source>
        <strain evidence="6 7">PWU5</strain>
    </source>
</reference>
<dbReference type="Gene3D" id="3.60.15.10">
    <property type="entry name" value="Ribonuclease Z/Hydroxyacylglutathione hydrolase-like"/>
    <property type="match status" value="1"/>
</dbReference>
<proteinExistence type="predicted"/>
<keyword evidence="7" id="KW-1185">Reference proteome</keyword>
<evidence type="ECO:0000313" key="7">
    <source>
        <dbReference type="Proteomes" id="UP001319080"/>
    </source>
</evidence>
<evidence type="ECO:0000259" key="5">
    <source>
        <dbReference type="SMART" id="SM00849"/>
    </source>
</evidence>
<dbReference type="PANTHER" id="PTHR46233:SF3">
    <property type="entry name" value="HYDROXYACYLGLUTATHIONE HYDROLASE GLOC"/>
    <property type="match status" value="1"/>
</dbReference>
<dbReference type="PANTHER" id="PTHR46233">
    <property type="entry name" value="HYDROXYACYLGLUTATHIONE HYDROLASE GLOC"/>
    <property type="match status" value="1"/>
</dbReference>
<keyword evidence="2" id="KW-0479">Metal-binding</keyword>
<gene>
    <name evidence="6" type="ORF">KK062_07900</name>
</gene>
<dbReference type="CDD" id="cd06262">
    <property type="entry name" value="metallo-hydrolase-like_MBL-fold"/>
    <property type="match status" value="1"/>
</dbReference>
<dbReference type="InterPro" id="IPR001279">
    <property type="entry name" value="Metallo-B-lactamas"/>
</dbReference>
<sequence>MLQIHSFVFNPLQENTYVLADETKECVIIDPGCYDAEERYELADLIETQGLTVKMLLNTHCHVDHVLGNAFVKDTYKTKLYIHPTEVAVLQAVKVYAPHYGIFQYAETEADAFLEEGETLTFGNQQLQVLFVPGHSPGHVAFYHAEQKVLIGGDVLFYNSIGRTDLPGGNFDTLIHSIHEKLFTLADDVTVYPGHGPETTIGYEKRTNPFVGVSSPRP</sequence>